<feature type="region of interest" description="Disordered" evidence="1">
    <location>
        <begin position="139"/>
        <end position="170"/>
    </location>
</feature>
<dbReference type="EMBL" id="JACEEZ010016199">
    <property type="protein sequence ID" value="KAG0718345.1"/>
    <property type="molecule type" value="Genomic_DNA"/>
</dbReference>
<sequence length="170" mass="17869">MASKIREGFGQNSVVVHGMASRDGPSPKRTCGPFSRIIFRDLGAPNARRRQLAVAREGAWRQVVSPWRHGESRIQVVGMSFGTPASNPAAERGLVPIETENGERPGISPSVPYPGAGGTCGVVRVLGCSLIAPASALQTLPTSGRHRTERTLARESGGGEMGEGSKGRQG</sequence>
<organism evidence="2 3">
    <name type="scientific">Chionoecetes opilio</name>
    <name type="common">Atlantic snow crab</name>
    <name type="synonym">Cancer opilio</name>
    <dbReference type="NCBI Taxonomy" id="41210"/>
    <lineage>
        <taxon>Eukaryota</taxon>
        <taxon>Metazoa</taxon>
        <taxon>Ecdysozoa</taxon>
        <taxon>Arthropoda</taxon>
        <taxon>Crustacea</taxon>
        <taxon>Multicrustacea</taxon>
        <taxon>Malacostraca</taxon>
        <taxon>Eumalacostraca</taxon>
        <taxon>Eucarida</taxon>
        <taxon>Decapoda</taxon>
        <taxon>Pleocyemata</taxon>
        <taxon>Brachyura</taxon>
        <taxon>Eubrachyura</taxon>
        <taxon>Majoidea</taxon>
        <taxon>Majidae</taxon>
        <taxon>Chionoecetes</taxon>
    </lineage>
</organism>
<gene>
    <name evidence="2" type="ORF">GWK47_052576</name>
</gene>
<keyword evidence="3" id="KW-1185">Reference proteome</keyword>
<protein>
    <submittedName>
        <fullName evidence="2">Uncharacterized protein</fullName>
    </submittedName>
</protein>
<name>A0A8J4Y026_CHIOP</name>
<evidence type="ECO:0000313" key="3">
    <source>
        <dbReference type="Proteomes" id="UP000770661"/>
    </source>
</evidence>
<evidence type="ECO:0000256" key="1">
    <source>
        <dbReference type="SAM" id="MobiDB-lite"/>
    </source>
</evidence>
<dbReference type="AlphaFoldDB" id="A0A8J4Y026"/>
<dbReference type="Proteomes" id="UP000770661">
    <property type="component" value="Unassembled WGS sequence"/>
</dbReference>
<reference evidence="2" key="1">
    <citation type="submission" date="2020-07" db="EMBL/GenBank/DDBJ databases">
        <title>The High-quality genome of the commercially important snow crab, Chionoecetes opilio.</title>
        <authorList>
            <person name="Jeong J.-H."/>
            <person name="Ryu S."/>
        </authorList>
    </citation>
    <scope>NUCLEOTIDE SEQUENCE</scope>
    <source>
        <strain evidence="2">MADBK_172401_WGS</strain>
        <tissue evidence="2">Digestive gland</tissue>
    </source>
</reference>
<comment type="caution">
    <text evidence="2">The sequence shown here is derived from an EMBL/GenBank/DDBJ whole genome shotgun (WGS) entry which is preliminary data.</text>
</comment>
<evidence type="ECO:0000313" key="2">
    <source>
        <dbReference type="EMBL" id="KAG0718345.1"/>
    </source>
</evidence>
<accession>A0A8J4Y026</accession>
<proteinExistence type="predicted"/>